<sequence length="112" mass="12764">CKIAKHWDSFVPHCKNAHIHGSLRHSAKCVLTSINHLQRFSFTKLPIFELLFGLVESSVLLLIIVQVKTSHRRSLHKFEGFPYLVQAEELRFLNISKGNFNCGHLQTLATLG</sequence>
<feature type="non-terminal residue" evidence="2">
    <location>
        <position position="1"/>
    </location>
</feature>
<organism evidence="2 3">
    <name type="scientific">Rhizopus azygosporus</name>
    <name type="common">Rhizopus microsporus var. azygosporus</name>
    <dbReference type="NCBI Taxonomy" id="86630"/>
    <lineage>
        <taxon>Eukaryota</taxon>
        <taxon>Fungi</taxon>
        <taxon>Fungi incertae sedis</taxon>
        <taxon>Mucoromycota</taxon>
        <taxon>Mucoromycotina</taxon>
        <taxon>Mucoromycetes</taxon>
        <taxon>Mucorales</taxon>
        <taxon>Mucorineae</taxon>
        <taxon>Rhizopodaceae</taxon>
        <taxon>Rhizopus</taxon>
    </lineage>
</organism>
<comment type="caution">
    <text evidence="2">The sequence shown here is derived from an EMBL/GenBank/DDBJ whole genome shotgun (WGS) entry which is preliminary data.</text>
</comment>
<feature type="transmembrane region" description="Helical" evidence="1">
    <location>
        <begin position="47"/>
        <end position="67"/>
    </location>
</feature>
<evidence type="ECO:0000313" key="3">
    <source>
        <dbReference type="Proteomes" id="UP000252139"/>
    </source>
</evidence>
<dbReference type="EMBL" id="PJQL01004903">
    <property type="protein sequence ID" value="RCH78808.1"/>
    <property type="molecule type" value="Genomic_DNA"/>
</dbReference>
<keyword evidence="1" id="KW-0472">Membrane</keyword>
<dbReference type="AlphaFoldDB" id="A0A367IMB1"/>
<evidence type="ECO:0000256" key="1">
    <source>
        <dbReference type="SAM" id="Phobius"/>
    </source>
</evidence>
<name>A0A367IMB1_RHIAZ</name>
<keyword evidence="3" id="KW-1185">Reference proteome</keyword>
<keyword evidence="1" id="KW-0812">Transmembrane</keyword>
<evidence type="ECO:0000313" key="2">
    <source>
        <dbReference type="EMBL" id="RCH78808.1"/>
    </source>
</evidence>
<gene>
    <name evidence="2" type="ORF">CU097_000259</name>
</gene>
<dbReference type="Proteomes" id="UP000252139">
    <property type="component" value="Unassembled WGS sequence"/>
</dbReference>
<keyword evidence="1" id="KW-1133">Transmembrane helix</keyword>
<protein>
    <submittedName>
        <fullName evidence="2">Uncharacterized protein</fullName>
    </submittedName>
</protein>
<proteinExistence type="predicted"/>
<accession>A0A367IMB1</accession>
<reference evidence="2 3" key="1">
    <citation type="journal article" date="2018" name="G3 (Bethesda)">
        <title>Phylogenetic and Phylogenomic Definition of Rhizopus Species.</title>
        <authorList>
            <person name="Gryganskyi A.P."/>
            <person name="Golan J."/>
            <person name="Dolatabadi S."/>
            <person name="Mondo S."/>
            <person name="Robb S."/>
            <person name="Idnurm A."/>
            <person name="Muszewska A."/>
            <person name="Steczkiewicz K."/>
            <person name="Masonjones S."/>
            <person name="Liao H.L."/>
            <person name="Gajdeczka M.T."/>
            <person name="Anike F."/>
            <person name="Vuek A."/>
            <person name="Anishchenko I.M."/>
            <person name="Voigt K."/>
            <person name="de Hoog G.S."/>
            <person name="Smith M.E."/>
            <person name="Heitman J."/>
            <person name="Vilgalys R."/>
            <person name="Stajich J.E."/>
        </authorList>
    </citation>
    <scope>NUCLEOTIDE SEQUENCE [LARGE SCALE GENOMIC DNA]</scope>
    <source>
        <strain evidence="2 3">CBS 357.93</strain>
    </source>
</reference>